<protein>
    <submittedName>
        <fullName evidence="1">Uncharacterized protein</fullName>
    </submittedName>
</protein>
<organism evidence="1 2">
    <name type="scientific">Pseudomonas fluorescens</name>
    <dbReference type="NCBI Taxonomy" id="294"/>
    <lineage>
        <taxon>Bacteria</taxon>
        <taxon>Pseudomonadati</taxon>
        <taxon>Pseudomonadota</taxon>
        <taxon>Gammaproteobacteria</taxon>
        <taxon>Pseudomonadales</taxon>
        <taxon>Pseudomonadaceae</taxon>
        <taxon>Pseudomonas</taxon>
    </lineage>
</organism>
<name>A0A5E7GB62_PSEFL</name>
<dbReference type="Proteomes" id="UP000375525">
    <property type="component" value="Unassembled WGS sequence"/>
</dbReference>
<gene>
    <name evidence="1" type="ORF">PS880_00189</name>
</gene>
<proteinExistence type="predicted"/>
<accession>A0A5E7GB62</accession>
<dbReference type="OrthoDB" id="7011466at2"/>
<dbReference type="AlphaFoldDB" id="A0A5E7GB62"/>
<sequence>MQINNAGVLSGLKTGSDQQVVSLEKQLGVERTQSNSDPDFDEFYRAFMAWAGGGVEKNEINKFLKEYVNEQGESTFRTAQKQVDALTSVLAKMKESGLEGDELYRDVKASLVSVSATNMFISQFMADVFKPDEDEDSRENADW</sequence>
<reference evidence="1 2" key="1">
    <citation type="submission" date="2019-09" db="EMBL/GenBank/DDBJ databases">
        <authorList>
            <person name="Chandra G."/>
            <person name="Truman W A."/>
        </authorList>
    </citation>
    <scope>NUCLEOTIDE SEQUENCE [LARGE SCALE GENOMIC DNA]</scope>
    <source>
        <strain evidence="1">PS880</strain>
    </source>
</reference>
<evidence type="ECO:0000313" key="1">
    <source>
        <dbReference type="EMBL" id="VVO48795.1"/>
    </source>
</evidence>
<dbReference type="EMBL" id="CABVIH010000001">
    <property type="protein sequence ID" value="VVO48795.1"/>
    <property type="molecule type" value="Genomic_DNA"/>
</dbReference>
<dbReference type="RefSeq" id="WP_150778252.1">
    <property type="nucleotide sequence ID" value="NZ_CABVIH010000001.1"/>
</dbReference>
<evidence type="ECO:0000313" key="2">
    <source>
        <dbReference type="Proteomes" id="UP000375525"/>
    </source>
</evidence>